<reference evidence="9" key="2">
    <citation type="submission" date="2020-09" db="EMBL/GenBank/DDBJ databases">
        <authorList>
            <person name="Sun Q."/>
            <person name="Zhou Y."/>
        </authorList>
    </citation>
    <scope>NUCLEOTIDE SEQUENCE</scope>
    <source>
        <strain evidence="9">CGMCC 4.7278</strain>
    </source>
</reference>
<feature type="transmembrane region" description="Helical" evidence="7">
    <location>
        <begin position="65"/>
        <end position="88"/>
    </location>
</feature>
<evidence type="ECO:0000313" key="9">
    <source>
        <dbReference type="EMBL" id="GGK34643.1"/>
    </source>
</evidence>
<feature type="domain" description="VTT" evidence="8">
    <location>
        <begin position="53"/>
        <end position="165"/>
    </location>
</feature>
<evidence type="ECO:0000256" key="3">
    <source>
        <dbReference type="ARBA" id="ARBA00022475"/>
    </source>
</evidence>
<feature type="transmembrane region" description="Helical" evidence="7">
    <location>
        <begin position="119"/>
        <end position="141"/>
    </location>
</feature>
<evidence type="ECO:0000256" key="1">
    <source>
        <dbReference type="ARBA" id="ARBA00004651"/>
    </source>
</evidence>
<keyword evidence="5 7" id="KW-1133">Transmembrane helix</keyword>
<dbReference type="InterPro" id="IPR015414">
    <property type="entry name" value="TMEM64"/>
</dbReference>
<reference evidence="9" key="1">
    <citation type="journal article" date="2014" name="Int. J. Syst. Evol. Microbiol.">
        <title>Complete genome sequence of Corynebacterium casei LMG S-19264T (=DSM 44701T), isolated from a smear-ripened cheese.</title>
        <authorList>
            <consortium name="US DOE Joint Genome Institute (JGI-PGF)"/>
            <person name="Walter F."/>
            <person name="Albersmeier A."/>
            <person name="Kalinowski J."/>
            <person name="Ruckert C."/>
        </authorList>
    </citation>
    <scope>NUCLEOTIDE SEQUENCE</scope>
    <source>
        <strain evidence="9">CGMCC 4.7278</strain>
    </source>
</reference>
<comment type="subcellular location">
    <subcellularLocation>
        <location evidence="1 7">Cell membrane</location>
        <topology evidence="1 7">Multi-pass membrane protein</topology>
    </subcellularLocation>
</comment>
<dbReference type="InterPro" id="IPR032816">
    <property type="entry name" value="VTT_dom"/>
</dbReference>
<dbReference type="Proteomes" id="UP000612956">
    <property type="component" value="Unassembled WGS sequence"/>
</dbReference>
<evidence type="ECO:0000256" key="6">
    <source>
        <dbReference type="ARBA" id="ARBA00023136"/>
    </source>
</evidence>
<protein>
    <recommendedName>
        <fullName evidence="7">TVP38/TMEM64 family membrane protein</fullName>
    </recommendedName>
</protein>
<dbReference type="EMBL" id="BMMW01000001">
    <property type="protein sequence ID" value="GGK34643.1"/>
    <property type="molecule type" value="Genomic_DNA"/>
</dbReference>
<keyword evidence="10" id="KW-1185">Reference proteome</keyword>
<feature type="transmembrane region" description="Helical" evidence="7">
    <location>
        <begin position="148"/>
        <end position="172"/>
    </location>
</feature>
<dbReference type="Pfam" id="PF09335">
    <property type="entry name" value="VTT_dom"/>
    <property type="match status" value="1"/>
</dbReference>
<keyword evidence="4 7" id="KW-0812">Transmembrane</keyword>
<name>A0A917Q9P4_9NOCA</name>
<evidence type="ECO:0000256" key="7">
    <source>
        <dbReference type="RuleBase" id="RU366058"/>
    </source>
</evidence>
<dbReference type="PANTHER" id="PTHR12677">
    <property type="entry name" value="GOLGI APPARATUS MEMBRANE PROTEIN TVP38-RELATED"/>
    <property type="match status" value="1"/>
</dbReference>
<comment type="similarity">
    <text evidence="2 7">Belongs to the TVP38/TMEM64 family.</text>
</comment>
<evidence type="ECO:0000256" key="2">
    <source>
        <dbReference type="ARBA" id="ARBA00008640"/>
    </source>
</evidence>
<dbReference type="GO" id="GO:0005886">
    <property type="term" value="C:plasma membrane"/>
    <property type="evidence" value="ECO:0007669"/>
    <property type="project" value="UniProtKB-SubCell"/>
</dbReference>
<feature type="transmembrane region" description="Helical" evidence="7">
    <location>
        <begin position="33"/>
        <end position="53"/>
    </location>
</feature>
<feature type="transmembrane region" description="Helical" evidence="7">
    <location>
        <begin position="178"/>
        <end position="197"/>
    </location>
</feature>
<gene>
    <name evidence="9" type="ORF">GCM10011591_02840</name>
</gene>
<organism evidence="9 10">
    <name type="scientific">Nocardia camponoti</name>
    <dbReference type="NCBI Taxonomy" id="1616106"/>
    <lineage>
        <taxon>Bacteria</taxon>
        <taxon>Bacillati</taxon>
        <taxon>Actinomycetota</taxon>
        <taxon>Actinomycetes</taxon>
        <taxon>Mycobacteriales</taxon>
        <taxon>Nocardiaceae</taxon>
        <taxon>Nocardia</taxon>
    </lineage>
</organism>
<evidence type="ECO:0000259" key="8">
    <source>
        <dbReference type="Pfam" id="PF09335"/>
    </source>
</evidence>
<proteinExistence type="inferred from homology"/>
<comment type="caution">
    <text evidence="9">The sequence shown here is derived from an EMBL/GenBank/DDBJ whole genome shotgun (WGS) entry which is preliminary data.</text>
</comment>
<evidence type="ECO:0000313" key="10">
    <source>
        <dbReference type="Proteomes" id="UP000612956"/>
    </source>
</evidence>
<sequence>MLLTLVGVAALFVVAALVPLPDAQQIRDWAGGVGPLLPVLFFAFYALVATAPVPRTVLTVTSGVLFGPALGAAIALGASGVSAALALFGVRAIGRDRVAAHLHHPAVQAIDTRLRQRGWLAVGALRMVPLAPFSVVSYCCGLSSVRPLPYVIATVVGSAPGTISTAILAGSLTESANPVAVTISALCLSIGVMGLLIDARLPVNEQHRDEISITPPVEAAATNGR</sequence>
<evidence type="ECO:0000256" key="4">
    <source>
        <dbReference type="ARBA" id="ARBA00022692"/>
    </source>
</evidence>
<dbReference type="PANTHER" id="PTHR12677:SF59">
    <property type="entry name" value="GOLGI APPARATUS MEMBRANE PROTEIN TVP38-RELATED"/>
    <property type="match status" value="1"/>
</dbReference>
<keyword evidence="3 7" id="KW-1003">Cell membrane</keyword>
<accession>A0A917Q9P4</accession>
<evidence type="ECO:0000256" key="5">
    <source>
        <dbReference type="ARBA" id="ARBA00022989"/>
    </source>
</evidence>
<dbReference type="AlphaFoldDB" id="A0A917Q9P4"/>
<keyword evidence="6 7" id="KW-0472">Membrane</keyword>